<gene>
    <name evidence="1" type="ORF">HNR73_005165</name>
</gene>
<dbReference type="PANTHER" id="PTHR43861">
    <property type="entry name" value="TRANS-ACONITATE 2-METHYLTRANSFERASE-RELATED"/>
    <property type="match status" value="1"/>
</dbReference>
<evidence type="ECO:0000313" key="1">
    <source>
        <dbReference type="EMBL" id="MBB6037289.1"/>
    </source>
</evidence>
<dbReference type="Proteomes" id="UP000548476">
    <property type="component" value="Unassembled WGS sequence"/>
</dbReference>
<proteinExistence type="predicted"/>
<dbReference type="InterPro" id="IPR029063">
    <property type="entry name" value="SAM-dependent_MTases_sf"/>
</dbReference>
<evidence type="ECO:0000313" key="2">
    <source>
        <dbReference type="Proteomes" id="UP000548476"/>
    </source>
</evidence>
<dbReference type="RefSeq" id="WP_184790123.1">
    <property type="nucleotide sequence ID" value="NZ_BONT01000081.1"/>
</dbReference>
<comment type="caution">
    <text evidence="1">The sequence shown here is derived from an EMBL/GenBank/DDBJ whole genome shotgun (WGS) entry which is preliminary data.</text>
</comment>
<dbReference type="Pfam" id="PF13489">
    <property type="entry name" value="Methyltransf_23"/>
    <property type="match status" value="1"/>
</dbReference>
<name>A0A841FXV5_9ACTN</name>
<dbReference type="CDD" id="cd02440">
    <property type="entry name" value="AdoMet_MTases"/>
    <property type="match status" value="1"/>
</dbReference>
<keyword evidence="2" id="KW-1185">Reference proteome</keyword>
<protein>
    <submittedName>
        <fullName evidence="1">SAM-dependent methyltransferase</fullName>
    </submittedName>
</protein>
<accession>A0A841FXV5</accession>
<dbReference type="GO" id="GO:0032259">
    <property type="term" value="P:methylation"/>
    <property type="evidence" value="ECO:0007669"/>
    <property type="project" value="UniProtKB-KW"/>
</dbReference>
<reference evidence="1 2" key="1">
    <citation type="submission" date="2020-08" db="EMBL/GenBank/DDBJ databases">
        <title>Genomic Encyclopedia of Type Strains, Phase IV (KMG-IV): sequencing the most valuable type-strain genomes for metagenomic binning, comparative biology and taxonomic classification.</title>
        <authorList>
            <person name="Goeker M."/>
        </authorList>
    </citation>
    <scope>NUCLEOTIDE SEQUENCE [LARGE SCALE GENOMIC DNA]</scope>
    <source>
        <strain evidence="1 2">YIM 65646</strain>
    </source>
</reference>
<organism evidence="1 2">
    <name type="scientific">Phytomonospora endophytica</name>
    <dbReference type="NCBI Taxonomy" id="714109"/>
    <lineage>
        <taxon>Bacteria</taxon>
        <taxon>Bacillati</taxon>
        <taxon>Actinomycetota</taxon>
        <taxon>Actinomycetes</taxon>
        <taxon>Micromonosporales</taxon>
        <taxon>Micromonosporaceae</taxon>
        <taxon>Phytomonospora</taxon>
    </lineage>
</organism>
<dbReference type="Gene3D" id="3.40.50.150">
    <property type="entry name" value="Vaccinia Virus protein VP39"/>
    <property type="match status" value="1"/>
</dbReference>
<dbReference type="SUPFAM" id="SSF53335">
    <property type="entry name" value="S-adenosyl-L-methionine-dependent methyltransferases"/>
    <property type="match status" value="1"/>
</dbReference>
<dbReference type="GO" id="GO:0008168">
    <property type="term" value="F:methyltransferase activity"/>
    <property type="evidence" value="ECO:0007669"/>
    <property type="project" value="UniProtKB-KW"/>
</dbReference>
<keyword evidence="1" id="KW-0489">Methyltransferase</keyword>
<keyword evidence="1" id="KW-0808">Transferase</keyword>
<sequence length="261" mass="27964">MSRTDSYTFSNSSQQSEHQLDSIQRFLDPLTTARLAALDLPDSPRCLELGPGAGSIAYWLADRGGSVTAVDLDPGLLREHPGVTVVRADVRDGLPAEAAGPFDLIHARLLLVHLPTRREIVARLVEHLAPGGYLVIGEFAEQPLRVYTAPDATDGELFVKVLDGLLALLAAHGGDMGWAHEAHGVFTGLGLTGVHSTEHAESWTGGSTGARLYKVNIEQKWDALLGAGFTVAELERFVTLTGDPAFSAPSYRFTMIAGRKA</sequence>
<dbReference type="EMBL" id="JACHGT010000012">
    <property type="protein sequence ID" value="MBB6037289.1"/>
    <property type="molecule type" value="Genomic_DNA"/>
</dbReference>
<dbReference type="AlphaFoldDB" id="A0A841FXV5"/>